<keyword evidence="5 6" id="KW-0472">Membrane</keyword>
<evidence type="ECO:0000313" key="10">
    <source>
        <dbReference type="RefSeq" id="XP_007943445.1"/>
    </source>
</evidence>
<dbReference type="SUPFAM" id="SSF52799">
    <property type="entry name" value="(Phosphotyrosine protein) phosphatases II"/>
    <property type="match status" value="1"/>
</dbReference>
<protein>
    <submittedName>
        <fullName evidence="10">Phosphatidylinositol 3,4,5-trisphosphate 3-phosphatase TPTE2-like</fullName>
    </submittedName>
</protein>
<evidence type="ECO:0000259" key="8">
    <source>
        <dbReference type="PROSITE" id="PS51182"/>
    </source>
</evidence>
<dbReference type="InterPro" id="IPR029021">
    <property type="entry name" value="Prot-tyrosine_phosphatase-like"/>
</dbReference>
<dbReference type="SMART" id="SM01326">
    <property type="entry name" value="PTEN_C2"/>
    <property type="match status" value="1"/>
</dbReference>
<keyword evidence="2 6" id="KW-0812">Transmembrane</keyword>
<evidence type="ECO:0000256" key="5">
    <source>
        <dbReference type="ARBA" id="ARBA00023136"/>
    </source>
</evidence>
<evidence type="ECO:0000259" key="7">
    <source>
        <dbReference type="PROSITE" id="PS51181"/>
    </source>
</evidence>
<dbReference type="GeneID" id="103200704"/>
<dbReference type="FunFam" id="2.60.40.1110:FF:000004">
    <property type="entry name" value="Voltage-sensor containing phosphatase"/>
    <property type="match status" value="1"/>
</dbReference>
<gene>
    <name evidence="10" type="primary">LOC103200704</name>
</gene>
<evidence type="ECO:0000313" key="9">
    <source>
        <dbReference type="Proteomes" id="UP000694850"/>
    </source>
</evidence>
<dbReference type="PROSITE" id="PS51182">
    <property type="entry name" value="C2_TENSIN"/>
    <property type="match status" value="1"/>
</dbReference>
<evidence type="ECO:0000256" key="3">
    <source>
        <dbReference type="ARBA" id="ARBA00022801"/>
    </source>
</evidence>
<dbReference type="GO" id="GO:0016020">
    <property type="term" value="C:membrane"/>
    <property type="evidence" value="ECO:0007669"/>
    <property type="project" value="UniProtKB-SubCell"/>
</dbReference>
<evidence type="ECO:0000256" key="6">
    <source>
        <dbReference type="SAM" id="Phobius"/>
    </source>
</evidence>
<sequence>MIRIQQYFSDTLNSLDAVIIGVTLMINIIYTFYDFQGLNNIPRLAVLFRSLRLIILMRVFHLAYQKRHLESLTRRMVSGNKRRYRRDGFDLDLTYVTDRIIAMSFPSSGKQSFYRNPIKAIHLDIFPIHLDIFQVFEKWRTGTMVCAYLLASEIFTTAEESLHHFGKCRTDITTSSKFQGIETPSQNRYVGYFAKVKNDYHWDLPPIKFLFLKSIVIYSIHGKVCDLKLQVIMHKELVFFCSFSKNCRMYYDAETNRVIINPINCPYLCDDVKMKFFSSGLQRYYDNCSFYFWFNTSFIQNQRLYLPRSELDNPHKSKTWHIYQRDFAVELYFE</sequence>
<evidence type="ECO:0000256" key="2">
    <source>
        <dbReference type="ARBA" id="ARBA00022692"/>
    </source>
</evidence>
<dbReference type="OrthoDB" id="16692at2759"/>
<keyword evidence="4 6" id="KW-1133">Transmembrane helix</keyword>
<dbReference type="SUPFAM" id="SSF49562">
    <property type="entry name" value="C2 domain (Calcium/lipid-binding domain, CaLB)"/>
    <property type="match status" value="1"/>
</dbReference>
<feature type="domain" description="C2 tensin-type" evidence="8">
    <location>
        <begin position="207"/>
        <end position="334"/>
    </location>
</feature>
<dbReference type="Gene3D" id="1.20.120.350">
    <property type="entry name" value="Voltage-gated potassium channels. Chain C"/>
    <property type="match status" value="1"/>
</dbReference>
<dbReference type="InterPro" id="IPR035892">
    <property type="entry name" value="C2_domain_sf"/>
</dbReference>
<reference evidence="10" key="1">
    <citation type="submission" date="2025-08" db="UniProtKB">
        <authorList>
            <consortium name="RefSeq"/>
        </authorList>
    </citation>
    <scope>IDENTIFICATION</scope>
</reference>
<comment type="subcellular location">
    <subcellularLocation>
        <location evidence="1">Membrane</location>
        <topology evidence="1">Multi-pass membrane protein</topology>
    </subcellularLocation>
</comment>
<dbReference type="InterPro" id="IPR051281">
    <property type="entry name" value="Dual-spec_lipid-protein_phosph"/>
</dbReference>
<dbReference type="InterPro" id="IPR027359">
    <property type="entry name" value="Volt_channel_dom_sf"/>
</dbReference>
<dbReference type="InterPro" id="IPR014020">
    <property type="entry name" value="Tensin_C2-dom"/>
</dbReference>
<dbReference type="Proteomes" id="UP000694850">
    <property type="component" value="Unplaced"/>
</dbReference>
<feature type="transmembrane region" description="Helical" evidence="6">
    <location>
        <begin position="12"/>
        <end position="33"/>
    </location>
</feature>
<dbReference type="Gene3D" id="3.90.190.10">
    <property type="entry name" value="Protein tyrosine phosphatase superfamily"/>
    <property type="match status" value="2"/>
</dbReference>
<feature type="domain" description="Phosphatase tensin-type" evidence="7">
    <location>
        <begin position="82"/>
        <end position="200"/>
    </location>
</feature>
<keyword evidence="3" id="KW-0378">Hydrolase</keyword>
<evidence type="ECO:0000256" key="1">
    <source>
        <dbReference type="ARBA" id="ARBA00004141"/>
    </source>
</evidence>
<dbReference type="PANTHER" id="PTHR12305:SF60">
    <property type="entry name" value="PHOSPHATIDYLINOSITOL 3,4,5-TRISPHOSPHATE 3-PHOSPHATASE TPTE2-RELATED"/>
    <property type="match status" value="1"/>
</dbReference>
<dbReference type="Gene3D" id="2.60.40.1110">
    <property type="match status" value="1"/>
</dbReference>
<dbReference type="PROSITE" id="PS51181">
    <property type="entry name" value="PPASE_TENSIN"/>
    <property type="match status" value="1"/>
</dbReference>
<dbReference type="RefSeq" id="XP_007943445.1">
    <property type="nucleotide sequence ID" value="XM_007945254.1"/>
</dbReference>
<dbReference type="AlphaFoldDB" id="A0A8B7A660"/>
<dbReference type="PANTHER" id="PTHR12305">
    <property type="entry name" value="PHOSPHATASE WITH HOMOLOGY TO TENSIN"/>
    <property type="match status" value="1"/>
</dbReference>
<name>A0A8B7A660_ORYAF</name>
<dbReference type="GO" id="GO:0016314">
    <property type="term" value="F:phosphatidylinositol-3,4,5-trisphosphate 3-phosphatase activity"/>
    <property type="evidence" value="ECO:0007669"/>
    <property type="project" value="TreeGrafter"/>
</dbReference>
<organism evidence="9 10">
    <name type="scientific">Orycteropus afer afer</name>
    <dbReference type="NCBI Taxonomy" id="1230840"/>
    <lineage>
        <taxon>Eukaryota</taxon>
        <taxon>Metazoa</taxon>
        <taxon>Chordata</taxon>
        <taxon>Craniata</taxon>
        <taxon>Vertebrata</taxon>
        <taxon>Euteleostomi</taxon>
        <taxon>Mammalia</taxon>
        <taxon>Eutheria</taxon>
        <taxon>Afrotheria</taxon>
        <taxon>Tubulidentata</taxon>
        <taxon>Orycteropodidae</taxon>
        <taxon>Orycteropus</taxon>
    </lineage>
</organism>
<dbReference type="InterPro" id="IPR029023">
    <property type="entry name" value="Tensin_phosphatase"/>
</dbReference>
<accession>A0A8B7A660</accession>
<dbReference type="Pfam" id="PF10409">
    <property type="entry name" value="PTEN_C2"/>
    <property type="match status" value="1"/>
</dbReference>
<dbReference type="GO" id="GO:0005829">
    <property type="term" value="C:cytosol"/>
    <property type="evidence" value="ECO:0007669"/>
    <property type="project" value="TreeGrafter"/>
</dbReference>
<proteinExistence type="predicted"/>
<evidence type="ECO:0000256" key="4">
    <source>
        <dbReference type="ARBA" id="ARBA00022989"/>
    </source>
</evidence>
<keyword evidence="9" id="KW-1185">Reference proteome</keyword>